<evidence type="ECO:0000313" key="2">
    <source>
        <dbReference type="Proteomes" id="UP000318017"/>
    </source>
</evidence>
<dbReference type="EMBL" id="CP036298">
    <property type="protein sequence ID" value="QDV21844.1"/>
    <property type="molecule type" value="Genomic_DNA"/>
</dbReference>
<keyword evidence="2" id="KW-1185">Reference proteome</keyword>
<protein>
    <submittedName>
        <fullName evidence="1">Uncharacterized protein</fullName>
    </submittedName>
</protein>
<sequence length="127" mass="13968">MPLKLPMRLRPELESCSPETLADLFDSEGCVSEDNAESAATIMRKTESENASCLSYQKGLKLTKGLRELPCLAEPPLDTHQSAEQHQIQPSIPSCIAQSTFFNGRYLGGILSLTQPPQGLADLLWQH</sequence>
<gene>
    <name evidence="1" type="ORF">Q31a_01230</name>
</gene>
<dbReference type="KEGG" id="ahel:Q31a_01230"/>
<evidence type="ECO:0000313" key="1">
    <source>
        <dbReference type="EMBL" id="QDV21844.1"/>
    </source>
</evidence>
<reference evidence="1 2" key="1">
    <citation type="submission" date="2019-02" db="EMBL/GenBank/DDBJ databases">
        <title>Deep-cultivation of Planctomycetes and their phenomic and genomic characterization uncovers novel biology.</title>
        <authorList>
            <person name="Wiegand S."/>
            <person name="Jogler M."/>
            <person name="Boedeker C."/>
            <person name="Pinto D."/>
            <person name="Vollmers J."/>
            <person name="Rivas-Marin E."/>
            <person name="Kohn T."/>
            <person name="Peeters S.H."/>
            <person name="Heuer A."/>
            <person name="Rast P."/>
            <person name="Oberbeckmann S."/>
            <person name="Bunk B."/>
            <person name="Jeske O."/>
            <person name="Meyerdierks A."/>
            <person name="Storesund J.E."/>
            <person name="Kallscheuer N."/>
            <person name="Luecker S."/>
            <person name="Lage O.M."/>
            <person name="Pohl T."/>
            <person name="Merkel B.J."/>
            <person name="Hornburger P."/>
            <person name="Mueller R.-W."/>
            <person name="Bruemmer F."/>
            <person name="Labrenz M."/>
            <person name="Spormann A.M."/>
            <person name="Op den Camp H."/>
            <person name="Overmann J."/>
            <person name="Amann R."/>
            <person name="Jetten M.S.M."/>
            <person name="Mascher T."/>
            <person name="Medema M.H."/>
            <person name="Devos D.P."/>
            <person name="Kaster A.-K."/>
            <person name="Ovreas L."/>
            <person name="Rohde M."/>
            <person name="Galperin M.Y."/>
            <person name="Jogler C."/>
        </authorList>
    </citation>
    <scope>NUCLEOTIDE SEQUENCE [LARGE SCALE GENOMIC DNA]</scope>
    <source>
        <strain evidence="1 2">Q31a</strain>
    </source>
</reference>
<name>A0A518G003_9BACT</name>
<accession>A0A518G003</accession>
<dbReference type="AlphaFoldDB" id="A0A518G003"/>
<dbReference type="Proteomes" id="UP000318017">
    <property type="component" value="Chromosome"/>
</dbReference>
<organism evidence="1 2">
    <name type="scientific">Aureliella helgolandensis</name>
    <dbReference type="NCBI Taxonomy" id="2527968"/>
    <lineage>
        <taxon>Bacteria</taxon>
        <taxon>Pseudomonadati</taxon>
        <taxon>Planctomycetota</taxon>
        <taxon>Planctomycetia</taxon>
        <taxon>Pirellulales</taxon>
        <taxon>Pirellulaceae</taxon>
        <taxon>Aureliella</taxon>
    </lineage>
</organism>
<proteinExistence type="predicted"/>